<protein>
    <submittedName>
        <fullName evidence="6">Transcriptional regulator, LuxR family</fullName>
    </submittedName>
</protein>
<dbReference type="CDD" id="cd06170">
    <property type="entry name" value="LuxR_C_like"/>
    <property type="match status" value="1"/>
</dbReference>
<keyword evidence="4" id="KW-0812">Transmembrane</keyword>
<keyword evidence="4" id="KW-1133">Transmembrane helix</keyword>
<evidence type="ECO:0000256" key="1">
    <source>
        <dbReference type="ARBA" id="ARBA00023015"/>
    </source>
</evidence>
<comment type="caution">
    <text evidence="6">The sequence shown here is derived from an EMBL/GenBank/DDBJ whole genome shotgun (WGS) entry which is preliminary data.</text>
</comment>
<evidence type="ECO:0000313" key="6">
    <source>
        <dbReference type="EMBL" id="EEZ61951.1"/>
    </source>
</evidence>
<keyword evidence="7" id="KW-1185">Reference proteome</keyword>
<gene>
    <name evidence="6" type="ORF">HMPREF0762_00037</name>
</gene>
<dbReference type="Proteomes" id="UP000006001">
    <property type="component" value="Unassembled WGS sequence"/>
</dbReference>
<organism evidence="6 7">
    <name type="scientific">Slackia exigua (strain ATCC 700122 / DSM 15923 / CIP 105133 / JCM 11022 / KCTC 5966 / S-7)</name>
    <dbReference type="NCBI Taxonomy" id="649764"/>
    <lineage>
        <taxon>Bacteria</taxon>
        <taxon>Bacillati</taxon>
        <taxon>Actinomycetota</taxon>
        <taxon>Coriobacteriia</taxon>
        <taxon>Eggerthellales</taxon>
        <taxon>Eggerthellaceae</taxon>
        <taxon>Slackia</taxon>
    </lineage>
</organism>
<evidence type="ECO:0000313" key="7">
    <source>
        <dbReference type="Proteomes" id="UP000006001"/>
    </source>
</evidence>
<keyword evidence="4" id="KW-0472">Membrane</keyword>
<feature type="transmembrane region" description="Helical" evidence="4">
    <location>
        <begin position="82"/>
        <end position="101"/>
    </location>
</feature>
<feature type="transmembrane region" description="Helical" evidence="4">
    <location>
        <begin position="139"/>
        <end position="158"/>
    </location>
</feature>
<dbReference type="InterPro" id="IPR016032">
    <property type="entry name" value="Sig_transdc_resp-reg_C-effctor"/>
</dbReference>
<evidence type="ECO:0000256" key="2">
    <source>
        <dbReference type="ARBA" id="ARBA00023125"/>
    </source>
</evidence>
<dbReference type="eggNOG" id="COG2197">
    <property type="taxonomic scope" value="Bacteria"/>
</dbReference>
<dbReference type="PANTHER" id="PTHR44688">
    <property type="entry name" value="DNA-BINDING TRANSCRIPTIONAL ACTIVATOR DEVR_DOSR"/>
    <property type="match status" value="1"/>
</dbReference>
<feature type="domain" description="HTH luxR-type" evidence="5">
    <location>
        <begin position="262"/>
        <end position="327"/>
    </location>
</feature>
<sequence>MHGQEDSMATLEFSITASLIVVASIASAFSISSYIVSRKRMAAFLSILTFGYAIEQIVILYREFLNQNIPFRAEIFSSMEDPLLRIAIGAVMCESLMIAVIEYYDSENRILRWIPIAIFLVACVTVCLVPDIDDRLKKWFIYSMRQIFLMAIVLFCLANYMKAPDGPTKKRYERRRLQFTIVTLFILLTLVEDTLVMLTLSVDAANLPFAEVLYRRNISESLLAATGAGFLMYASIKTLRAFSMGRFQKNTEAIDEDETLSFFSEKYGLTQREEEIMRLVVESRDNQNIANELQLALGTVKTHIHNIFKKTDCTSRGELINKFWMNS</sequence>
<keyword evidence="3" id="KW-0804">Transcription</keyword>
<feature type="transmembrane region" description="Helical" evidence="4">
    <location>
        <begin position="43"/>
        <end position="62"/>
    </location>
</feature>
<evidence type="ECO:0000256" key="3">
    <source>
        <dbReference type="ARBA" id="ARBA00023163"/>
    </source>
</evidence>
<dbReference type="HOGENOM" id="CLU_056909_0_0_11"/>
<dbReference type="InterPro" id="IPR036388">
    <property type="entry name" value="WH-like_DNA-bd_sf"/>
</dbReference>
<reference evidence="6" key="1">
    <citation type="submission" date="2009-10" db="EMBL/GenBank/DDBJ databases">
        <authorList>
            <person name="Weinstock G."/>
            <person name="Sodergren E."/>
            <person name="Clifton S."/>
            <person name="Fulton L."/>
            <person name="Fulton B."/>
            <person name="Courtney L."/>
            <person name="Fronick C."/>
            <person name="Harrison M."/>
            <person name="Strong C."/>
            <person name="Farmer C."/>
            <person name="Delahaunty K."/>
            <person name="Markovic C."/>
            <person name="Hall O."/>
            <person name="Minx P."/>
            <person name="Tomlinson C."/>
            <person name="Mitreva M."/>
            <person name="Nelson J."/>
            <person name="Hou S."/>
            <person name="Wollam A."/>
            <person name="Pepin K.H."/>
            <person name="Johnson M."/>
            <person name="Bhonagiri V."/>
            <person name="Nash W.E."/>
            <person name="Warren W."/>
            <person name="Chinwalla A."/>
            <person name="Mardis E.R."/>
            <person name="Wilson R.K."/>
        </authorList>
    </citation>
    <scope>NUCLEOTIDE SEQUENCE [LARGE SCALE GENOMIC DNA]</scope>
    <source>
        <strain evidence="6">ATCC 700122</strain>
    </source>
</reference>
<dbReference type="InterPro" id="IPR000792">
    <property type="entry name" value="Tscrpt_reg_LuxR_C"/>
</dbReference>
<dbReference type="GO" id="GO:0003677">
    <property type="term" value="F:DNA binding"/>
    <property type="evidence" value="ECO:0007669"/>
    <property type="project" value="UniProtKB-KW"/>
</dbReference>
<dbReference type="Gene3D" id="1.10.10.10">
    <property type="entry name" value="Winged helix-like DNA-binding domain superfamily/Winged helix DNA-binding domain"/>
    <property type="match status" value="1"/>
</dbReference>
<feature type="transmembrane region" description="Helical" evidence="4">
    <location>
        <begin position="15"/>
        <end position="36"/>
    </location>
</feature>
<keyword evidence="2" id="KW-0238">DNA-binding</keyword>
<name>D0WE12_SLAES</name>
<dbReference type="STRING" id="649764.HMPREF0762_00037"/>
<keyword evidence="1" id="KW-0805">Transcription regulation</keyword>
<feature type="transmembrane region" description="Helical" evidence="4">
    <location>
        <begin position="113"/>
        <end position="133"/>
    </location>
</feature>
<dbReference type="SMART" id="SM00421">
    <property type="entry name" value="HTH_LUXR"/>
    <property type="match status" value="1"/>
</dbReference>
<dbReference type="Pfam" id="PF00196">
    <property type="entry name" value="GerE"/>
    <property type="match status" value="1"/>
</dbReference>
<proteinExistence type="predicted"/>
<accession>D0WE12</accession>
<dbReference type="EMBL" id="ACUX02000004">
    <property type="protein sequence ID" value="EEZ61951.1"/>
    <property type="molecule type" value="Genomic_DNA"/>
</dbReference>
<evidence type="ECO:0000259" key="5">
    <source>
        <dbReference type="PROSITE" id="PS50043"/>
    </source>
</evidence>
<dbReference type="SUPFAM" id="SSF46894">
    <property type="entry name" value="C-terminal effector domain of the bipartite response regulators"/>
    <property type="match status" value="1"/>
</dbReference>
<dbReference type="AlphaFoldDB" id="D0WE12"/>
<dbReference type="GO" id="GO:0006355">
    <property type="term" value="P:regulation of DNA-templated transcription"/>
    <property type="evidence" value="ECO:0007669"/>
    <property type="project" value="InterPro"/>
</dbReference>
<dbReference type="PRINTS" id="PR00038">
    <property type="entry name" value="HTHLUXR"/>
</dbReference>
<dbReference type="PANTHER" id="PTHR44688:SF16">
    <property type="entry name" value="DNA-BINDING TRANSCRIPTIONAL ACTIVATOR DEVR_DOSR"/>
    <property type="match status" value="1"/>
</dbReference>
<evidence type="ECO:0000256" key="4">
    <source>
        <dbReference type="SAM" id="Phobius"/>
    </source>
</evidence>
<feature type="transmembrane region" description="Helical" evidence="4">
    <location>
        <begin position="179"/>
        <end position="202"/>
    </location>
</feature>
<feature type="transmembrane region" description="Helical" evidence="4">
    <location>
        <begin position="222"/>
        <end position="239"/>
    </location>
</feature>
<dbReference type="PROSITE" id="PS50043">
    <property type="entry name" value="HTH_LUXR_2"/>
    <property type="match status" value="1"/>
</dbReference>